<evidence type="ECO:0000256" key="4">
    <source>
        <dbReference type="ARBA" id="ARBA00022759"/>
    </source>
</evidence>
<keyword evidence="3" id="KW-0540">Nuclease</keyword>
<gene>
    <name evidence="5" type="ORF">FSP39_018659</name>
</gene>
<dbReference type="GO" id="GO:0004519">
    <property type="term" value="F:endonuclease activity"/>
    <property type="evidence" value="ECO:0007669"/>
    <property type="project" value="UniProtKB-KW"/>
</dbReference>
<protein>
    <recommendedName>
        <fullName evidence="7">Peptidase A2 domain-containing protein</fullName>
    </recommendedName>
</protein>
<dbReference type="InterPro" id="IPR021109">
    <property type="entry name" value="Peptidase_aspartic_dom_sf"/>
</dbReference>
<dbReference type="PROSITE" id="PS00141">
    <property type="entry name" value="ASP_PROTEASE"/>
    <property type="match status" value="1"/>
</dbReference>
<keyword evidence="4" id="KW-0255">Endonuclease</keyword>
<dbReference type="InterPro" id="IPR043502">
    <property type="entry name" value="DNA/RNA_pol_sf"/>
</dbReference>
<dbReference type="Gene3D" id="3.10.10.10">
    <property type="entry name" value="HIV Type 1 Reverse Transcriptase, subunit A, domain 1"/>
    <property type="match status" value="1"/>
</dbReference>
<comment type="caution">
    <text evidence="5">The sequence shown here is derived from an EMBL/GenBank/DDBJ whole genome shotgun (WGS) entry which is preliminary data.</text>
</comment>
<dbReference type="GO" id="GO:0004190">
    <property type="term" value="F:aspartic-type endopeptidase activity"/>
    <property type="evidence" value="ECO:0007669"/>
    <property type="project" value="InterPro"/>
</dbReference>
<dbReference type="InterPro" id="IPR034122">
    <property type="entry name" value="Retropepsin-like_bacterial"/>
</dbReference>
<keyword evidence="2" id="KW-0548">Nucleotidyltransferase</keyword>
<reference evidence="5" key="1">
    <citation type="submission" date="2019-08" db="EMBL/GenBank/DDBJ databases">
        <title>The improved chromosome-level genome for the pearl oyster Pinctada fucata martensii using PacBio sequencing and Hi-C.</title>
        <authorList>
            <person name="Zheng Z."/>
        </authorList>
    </citation>
    <scope>NUCLEOTIDE SEQUENCE</scope>
    <source>
        <strain evidence="5">ZZ-2019</strain>
        <tissue evidence="5">Adductor muscle</tissue>
    </source>
</reference>
<dbReference type="Gene3D" id="2.40.70.10">
    <property type="entry name" value="Acid Proteases"/>
    <property type="match status" value="1"/>
</dbReference>
<dbReference type="GO" id="GO:0016779">
    <property type="term" value="F:nucleotidyltransferase activity"/>
    <property type="evidence" value="ECO:0007669"/>
    <property type="project" value="UniProtKB-KW"/>
</dbReference>
<dbReference type="SUPFAM" id="SSF50630">
    <property type="entry name" value="Acid proteases"/>
    <property type="match status" value="1"/>
</dbReference>
<dbReference type="AlphaFoldDB" id="A0AA89C2B2"/>
<dbReference type="EMBL" id="VSWD01000005">
    <property type="protein sequence ID" value="KAK3103351.1"/>
    <property type="molecule type" value="Genomic_DNA"/>
</dbReference>
<dbReference type="Pfam" id="PF13975">
    <property type="entry name" value="gag-asp_proteas"/>
    <property type="match status" value="1"/>
</dbReference>
<dbReference type="InterPro" id="IPR001969">
    <property type="entry name" value="Aspartic_peptidase_AS"/>
</dbReference>
<dbReference type="SUPFAM" id="SSF56672">
    <property type="entry name" value="DNA/RNA polymerases"/>
    <property type="match status" value="1"/>
</dbReference>
<evidence type="ECO:0008006" key="7">
    <source>
        <dbReference type="Google" id="ProtNLM"/>
    </source>
</evidence>
<evidence type="ECO:0000313" key="6">
    <source>
        <dbReference type="Proteomes" id="UP001186944"/>
    </source>
</evidence>
<evidence type="ECO:0000256" key="3">
    <source>
        <dbReference type="ARBA" id="ARBA00022722"/>
    </source>
</evidence>
<keyword evidence="4" id="KW-0378">Hydrolase</keyword>
<dbReference type="PANTHER" id="PTHR37984:SF5">
    <property type="entry name" value="PROTEIN NYNRIN-LIKE"/>
    <property type="match status" value="1"/>
</dbReference>
<dbReference type="CDD" id="cd05483">
    <property type="entry name" value="retropepsin_like_bacteria"/>
    <property type="match status" value="1"/>
</dbReference>
<dbReference type="PANTHER" id="PTHR37984">
    <property type="entry name" value="PROTEIN CBG26694"/>
    <property type="match status" value="1"/>
</dbReference>
<evidence type="ECO:0000313" key="5">
    <source>
        <dbReference type="EMBL" id="KAK3103351.1"/>
    </source>
</evidence>
<evidence type="ECO:0000256" key="1">
    <source>
        <dbReference type="ARBA" id="ARBA00022679"/>
    </source>
</evidence>
<sequence>MLAIFRRYGAQSTPRKSATTFGKRKSAALEADKPAEICITDKNRPTIQHSTVQTNAVTSDISQPKPDTDDILCENETNVKSLEVQPDVPIHHLNATSDSCLFCQVSVNNNKFNFVIDTGSSLTIVSSAVFHRLNIAMSALRISNINIRTADGNSLEVFGTLDLTFKLGTHTFTQNVVIAKLDNLSGIFGIDFLEANDMKIFINDRCLVSPTNTIPLFKDGEGKCCARIRMNSPVEVPAQSEMIIEGYVQGQMGKTFGLVESTQDLQSKGLLIAKSLVKTDGDRVAISVLNLRKYPQTLDSDQVLGKVQSVDEIITPENEQKNDNDNECSLPDHLSKLLEGASDKLSTEERNQLKSLLFKYQHIFAAPNCRVGQTSLVEHRIDTGDSPPVKVPQRRLPATQRKIVEQELSKMIENEIVEPSKSPWASPIC</sequence>
<dbReference type="Proteomes" id="UP001186944">
    <property type="component" value="Unassembled WGS sequence"/>
</dbReference>
<evidence type="ECO:0000256" key="2">
    <source>
        <dbReference type="ARBA" id="ARBA00022695"/>
    </source>
</evidence>
<organism evidence="5 6">
    <name type="scientific">Pinctada imbricata</name>
    <name type="common">Atlantic pearl-oyster</name>
    <name type="synonym">Pinctada martensii</name>
    <dbReference type="NCBI Taxonomy" id="66713"/>
    <lineage>
        <taxon>Eukaryota</taxon>
        <taxon>Metazoa</taxon>
        <taxon>Spiralia</taxon>
        <taxon>Lophotrochozoa</taxon>
        <taxon>Mollusca</taxon>
        <taxon>Bivalvia</taxon>
        <taxon>Autobranchia</taxon>
        <taxon>Pteriomorphia</taxon>
        <taxon>Pterioida</taxon>
        <taxon>Pterioidea</taxon>
        <taxon>Pteriidae</taxon>
        <taxon>Pinctada</taxon>
    </lineage>
</organism>
<dbReference type="GO" id="GO:0006508">
    <property type="term" value="P:proteolysis"/>
    <property type="evidence" value="ECO:0007669"/>
    <property type="project" value="InterPro"/>
</dbReference>
<accession>A0AA89C2B2</accession>
<dbReference type="InterPro" id="IPR050951">
    <property type="entry name" value="Retrovirus_Pol_polyprotein"/>
</dbReference>
<keyword evidence="6" id="KW-1185">Reference proteome</keyword>
<keyword evidence="1" id="KW-0808">Transferase</keyword>
<name>A0AA89C2B2_PINIB</name>
<proteinExistence type="predicted"/>